<feature type="domain" description="DUF2207" evidence="3">
    <location>
        <begin position="39"/>
        <end position="180"/>
    </location>
</feature>
<evidence type="ECO:0000313" key="5">
    <source>
        <dbReference type="EMBL" id="PIY63380.1"/>
    </source>
</evidence>
<feature type="transmembrane region" description="Helical" evidence="2">
    <location>
        <begin position="241"/>
        <end position="259"/>
    </location>
</feature>
<proteinExistence type="predicted"/>
<accession>A0A2M7QBY4</accession>
<dbReference type="Pfam" id="PF20990">
    <property type="entry name" value="DUF2207_C"/>
    <property type="match status" value="1"/>
</dbReference>
<evidence type="ECO:0000313" key="6">
    <source>
        <dbReference type="Proteomes" id="UP000230973"/>
    </source>
</evidence>
<keyword evidence="2" id="KW-1133">Transmembrane helix</keyword>
<dbReference type="Proteomes" id="UP000230973">
    <property type="component" value="Unassembled WGS sequence"/>
</dbReference>
<organism evidence="5 6">
    <name type="scientific">Candidatus Uhrbacteria bacterium CG_4_10_14_0_8_um_filter_58_22</name>
    <dbReference type="NCBI Taxonomy" id="1975029"/>
    <lineage>
        <taxon>Bacteria</taxon>
        <taxon>Candidatus Uhriibacteriota</taxon>
    </lineage>
</organism>
<gene>
    <name evidence="5" type="ORF">COY93_00220</name>
</gene>
<feature type="transmembrane region" description="Helical" evidence="2">
    <location>
        <begin position="437"/>
        <end position="457"/>
    </location>
</feature>
<evidence type="ECO:0008006" key="7">
    <source>
        <dbReference type="Google" id="ProtNLM"/>
    </source>
</evidence>
<feature type="region of interest" description="Disordered" evidence="1">
    <location>
        <begin position="558"/>
        <end position="585"/>
    </location>
</feature>
<keyword evidence="2" id="KW-0472">Membrane</keyword>
<name>A0A2M7QBY4_9BACT</name>
<evidence type="ECO:0000256" key="2">
    <source>
        <dbReference type="SAM" id="Phobius"/>
    </source>
</evidence>
<protein>
    <recommendedName>
        <fullName evidence="7">DUF2207 domain-containing protein</fullName>
    </recommendedName>
</protein>
<dbReference type="EMBL" id="PFLC01000003">
    <property type="protein sequence ID" value="PIY63380.1"/>
    <property type="molecule type" value="Genomic_DNA"/>
</dbReference>
<keyword evidence="2" id="KW-0812">Transmembrane</keyword>
<dbReference type="Pfam" id="PF09972">
    <property type="entry name" value="DUF2207"/>
    <property type="match status" value="1"/>
</dbReference>
<dbReference type="AlphaFoldDB" id="A0A2M7QBY4"/>
<evidence type="ECO:0000259" key="3">
    <source>
        <dbReference type="Pfam" id="PF09972"/>
    </source>
</evidence>
<reference evidence="6" key="1">
    <citation type="submission" date="2017-09" db="EMBL/GenBank/DDBJ databases">
        <title>Depth-based differentiation of microbial function through sediment-hosted aquifers and enrichment of novel symbionts in the deep terrestrial subsurface.</title>
        <authorList>
            <person name="Probst A.J."/>
            <person name="Ladd B."/>
            <person name="Jarett J.K."/>
            <person name="Geller-Mcgrath D.E."/>
            <person name="Sieber C.M.K."/>
            <person name="Emerson J.B."/>
            <person name="Anantharaman K."/>
            <person name="Thomas B.C."/>
            <person name="Malmstrom R."/>
            <person name="Stieglmeier M."/>
            <person name="Klingl A."/>
            <person name="Woyke T."/>
            <person name="Ryan C.M."/>
            <person name="Banfield J.F."/>
        </authorList>
    </citation>
    <scope>NUCLEOTIDE SEQUENCE [LARGE SCALE GENOMIC DNA]</scope>
</reference>
<dbReference type="InterPro" id="IPR048389">
    <property type="entry name" value="YciQ-like_C"/>
</dbReference>
<sequence>MKRSTNIRRGLVGLLFGLALLLPSLQPLSAQSQPEYEEVRAFHSDLTVGSDGTLTVVETIDYAFAAPRHGIFRDLPIRYELDDGEQVIVPIEVVSVDGWPYELEKSKSMVRIRIGDPDRTVTGIQRYVITYRATGAVRYFDDHDELYWNVTGNDWEVPLSRIGATVRLPDAVDGQSVTHDCFTGGVGSTERDCEIDPVGRTVSFLSDDPLTLVVGWGPKGAVAFVAPRHPEFWADYVRPNIFGFAVAIFLPVLAFAFLFGRWRKYGRDPEGAGTLVVQYDPPDKLTPAEVSTVFSERVGTRDIIVTIVDLAVRGYLKIAELPKAFLSQKDFEFTLLKPGFVKDELLKQHEVKILNVMFGSSEKVTLRQLTNRYAFDGSLPLIRQRLYGQAVADRYFSESPDKTRIKYRSVGGGLILLAVVFGFILDQGWLADDLLNGTLVAVGIALVGILVMVFGSFMPRKTSEGVRVHDHARGFREYLSTAEKYRLKWQESENVFERWLPYAMAFGVVDKWSEAFKSIALPQPGWYEGQSLSAGFSAVVFSRSIGSLQSGLIRAVSSTPRRSSSGSGFGGSSGGGFGGGGGGSW</sequence>
<evidence type="ECO:0000256" key="1">
    <source>
        <dbReference type="SAM" id="MobiDB-lite"/>
    </source>
</evidence>
<dbReference type="InterPro" id="IPR018702">
    <property type="entry name" value="DUF2207"/>
</dbReference>
<feature type="domain" description="Predicted membrane protein YciQ-like C-terminal" evidence="4">
    <location>
        <begin position="279"/>
        <end position="516"/>
    </location>
</feature>
<evidence type="ECO:0000259" key="4">
    <source>
        <dbReference type="Pfam" id="PF20990"/>
    </source>
</evidence>
<feature type="transmembrane region" description="Helical" evidence="2">
    <location>
        <begin position="407"/>
        <end position="425"/>
    </location>
</feature>
<feature type="compositionally biased region" description="Gly residues" evidence="1">
    <location>
        <begin position="567"/>
        <end position="585"/>
    </location>
</feature>
<comment type="caution">
    <text evidence="5">The sequence shown here is derived from an EMBL/GenBank/DDBJ whole genome shotgun (WGS) entry which is preliminary data.</text>
</comment>